<protein>
    <submittedName>
        <fullName evidence="1">Uncharacterized protein</fullName>
    </submittedName>
</protein>
<sequence>MRDYNRTQRVAWAILLATGAVKNDELEQFGISKKKAESWANHLLNLKLTVEDALEAVKEEDDELATKYILRLCLDERHYIKQKQDKAPELILGN</sequence>
<accession>A0A4U1B2X6</accession>
<reference evidence="1 2" key="1">
    <citation type="submission" date="2019-04" db="EMBL/GenBank/DDBJ databases">
        <title>Thalassotalea guangxiensis sp. nov., isolated from sediment of the coastal wetland.</title>
        <authorList>
            <person name="Zheng S."/>
            <person name="Zhang D."/>
        </authorList>
    </citation>
    <scope>NUCLEOTIDE SEQUENCE [LARGE SCALE GENOMIC DNA]</scope>
    <source>
        <strain evidence="1 2">ZS-4</strain>
    </source>
</reference>
<evidence type="ECO:0000313" key="2">
    <source>
        <dbReference type="Proteomes" id="UP000307999"/>
    </source>
</evidence>
<comment type="caution">
    <text evidence="1">The sequence shown here is derived from an EMBL/GenBank/DDBJ whole genome shotgun (WGS) entry which is preliminary data.</text>
</comment>
<name>A0A4U1B2X6_9GAMM</name>
<keyword evidence="2" id="KW-1185">Reference proteome</keyword>
<gene>
    <name evidence="1" type="ORF">E8M12_14770</name>
</gene>
<dbReference type="AlphaFoldDB" id="A0A4U1B2X6"/>
<dbReference type="RefSeq" id="WP_136737033.1">
    <property type="nucleotide sequence ID" value="NZ_SWDB01000037.1"/>
</dbReference>
<evidence type="ECO:0000313" key="1">
    <source>
        <dbReference type="EMBL" id="TKB43555.1"/>
    </source>
</evidence>
<organism evidence="1 2">
    <name type="scientific">Thalassotalea mangrovi</name>
    <dbReference type="NCBI Taxonomy" id="2572245"/>
    <lineage>
        <taxon>Bacteria</taxon>
        <taxon>Pseudomonadati</taxon>
        <taxon>Pseudomonadota</taxon>
        <taxon>Gammaproteobacteria</taxon>
        <taxon>Alteromonadales</taxon>
        <taxon>Colwelliaceae</taxon>
        <taxon>Thalassotalea</taxon>
    </lineage>
</organism>
<proteinExistence type="predicted"/>
<dbReference type="EMBL" id="SWDB01000037">
    <property type="protein sequence ID" value="TKB43555.1"/>
    <property type="molecule type" value="Genomic_DNA"/>
</dbReference>
<dbReference type="Proteomes" id="UP000307999">
    <property type="component" value="Unassembled WGS sequence"/>
</dbReference>